<keyword evidence="1" id="KW-0433">Leucine-rich repeat</keyword>
<dbReference type="EMBL" id="JAKMXF010000322">
    <property type="protein sequence ID" value="KAI6649128.1"/>
    <property type="molecule type" value="Genomic_DNA"/>
</dbReference>
<organism evidence="3 4">
    <name type="scientific">Oopsacas minuta</name>
    <dbReference type="NCBI Taxonomy" id="111878"/>
    <lineage>
        <taxon>Eukaryota</taxon>
        <taxon>Metazoa</taxon>
        <taxon>Porifera</taxon>
        <taxon>Hexactinellida</taxon>
        <taxon>Hexasterophora</taxon>
        <taxon>Lyssacinosida</taxon>
        <taxon>Leucopsacidae</taxon>
        <taxon>Oopsacas</taxon>
    </lineage>
</organism>
<accession>A0AAV7JJX2</accession>
<gene>
    <name evidence="3" type="ORF">LOD99_6847</name>
</gene>
<name>A0AAV7JJX2_9METZ</name>
<dbReference type="PROSITE" id="PS51450">
    <property type="entry name" value="LRR"/>
    <property type="match status" value="1"/>
</dbReference>
<reference evidence="3 4" key="1">
    <citation type="journal article" date="2023" name="BMC Biol.">
        <title>The compact genome of the sponge Oopsacas minuta (Hexactinellida) is lacking key metazoan core genes.</title>
        <authorList>
            <person name="Santini S."/>
            <person name="Schenkelaars Q."/>
            <person name="Jourda C."/>
            <person name="Duchesne M."/>
            <person name="Belahbib H."/>
            <person name="Rocher C."/>
            <person name="Selva M."/>
            <person name="Riesgo A."/>
            <person name="Vervoort M."/>
            <person name="Leys S.P."/>
            <person name="Kodjabachian L."/>
            <person name="Le Bivic A."/>
            <person name="Borchiellini C."/>
            <person name="Claverie J.M."/>
            <person name="Renard E."/>
        </authorList>
    </citation>
    <scope>NUCLEOTIDE SEQUENCE [LARGE SCALE GENOMIC DNA]</scope>
    <source>
        <strain evidence="3">SPO-2</strain>
    </source>
</reference>
<dbReference type="SMART" id="SM00368">
    <property type="entry name" value="LRR_RI"/>
    <property type="match status" value="10"/>
</dbReference>
<dbReference type="InterPro" id="IPR032675">
    <property type="entry name" value="LRR_dom_sf"/>
</dbReference>
<dbReference type="Pfam" id="PF13516">
    <property type="entry name" value="LRR_6"/>
    <property type="match status" value="4"/>
</dbReference>
<comment type="caution">
    <text evidence="3">The sequence shown here is derived from an EMBL/GenBank/DDBJ whole genome shotgun (WGS) entry which is preliminary data.</text>
</comment>
<evidence type="ECO:0000313" key="4">
    <source>
        <dbReference type="Proteomes" id="UP001165289"/>
    </source>
</evidence>
<keyword evidence="4" id="KW-1185">Reference proteome</keyword>
<evidence type="ECO:0000313" key="3">
    <source>
        <dbReference type="EMBL" id="KAI6649128.1"/>
    </source>
</evidence>
<protein>
    <submittedName>
        <fullName evidence="3">Uncharacterized protein</fullName>
    </submittedName>
</protein>
<proteinExistence type="predicted"/>
<dbReference type="InterPro" id="IPR051261">
    <property type="entry name" value="NLR"/>
</dbReference>
<keyword evidence="2" id="KW-0677">Repeat</keyword>
<dbReference type="InterPro" id="IPR001611">
    <property type="entry name" value="Leu-rich_rpt"/>
</dbReference>
<dbReference type="SUPFAM" id="SSF52047">
    <property type="entry name" value="RNI-like"/>
    <property type="match status" value="1"/>
</dbReference>
<evidence type="ECO:0000256" key="1">
    <source>
        <dbReference type="ARBA" id="ARBA00022614"/>
    </source>
</evidence>
<dbReference type="AlphaFoldDB" id="A0AAV7JJX2"/>
<evidence type="ECO:0000256" key="2">
    <source>
        <dbReference type="ARBA" id="ARBA00022737"/>
    </source>
</evidence>
<dbReference type="PANTHER" id="PTHR24106">
    <property type="entry name" value="NACHT, LRR AND CARD DOMAINS-CONTAINING"/>
    <property type="match status" value="1"/>
</dbReference>
<dbReference type="Proteomes" id="UP001165289">
    <property type="component" value="Unassembled WGS sequence"/>
</dbReference>
<dbReference type="Gene3D" id="3.80.10.10">
    <property type="entry name" value="Ribonuclease Inhibitor"/>
    <property type="match status" value="4"/>
</dbReference>
<sequence length="526" mass="56936">MNPYFLCVDHNKCVIISDSEDKVKIFSDDESLLHVIQGDEVIELRGVVLLTNNHISMGGTNNKLQTGTKKTVSSGTERLEDQQLTEEVISTFLYRLHSNRSLKEVCIINCSVITETFHQLITGISSLETNLRIDLSAVNLGTEGVKLITPLLSHSPPILHSLVMNGCCLGNAGTAQLCTSILDTGRALRNLELGTNGITSSGLEECSDIIRAGLLRGLSLIDNDLCPQSAVVLSSGIVAGCRLTWLSLGHNRIGPDGCEALVRGLNGCSLLWLALGSNKIGDRGARSLSVWLKDPSCELRNLGLSHNQITDTGALFILRALHTNHCSLRYLGLSHNLLSDKSCQILAQLLRNRTATSVHYFTPQRHKEGASLPPESALTPQHHVPPVFPLCPLSKILLAGNLITDFGVALLSGAIAENSNLESLSLADNPFGDEGLVCLGAALSPGNNLSLRSLDIQGSRVTPEAELRFVKMLSDRRTPLKLGAPSVQERNIVRPKSGPLQRQASKLSVRSVRLSFRKSKLEEFPV</sequence>